<proteinExistence type="predicted"/>
<accession>A0ABX9KKZ7</accession>
<name>A0ABX9KKZ7_9FUSO</name>
<keyword evidence="3" id="KW-1185">Reference proteome</keyword>
<dbReference type="EMBL" id="QUAJ01000001">
    <property type="protein sequence ID" value="REI43114.1"/>
    <property type="molecule type" value="Genomic_DNA"/>
</dbReference>
<protein>
    <recommendedName>
        <fullName evidence="4">YcxB-like protein domain-containing protein</fullName>
    </recommendedName>
</protein>
<dbReference type="RefSeq" id="WP_114640834.1">
    <property type="nucleotide sequence ID" value="NZ_JAACIO010000001.1"/>
</dbReference>
<sequence>MLFYDDFIKKLNSTDVVLKDRYKYGLNFTKKIVWLGTGIPITLIGGFQLWVLKTNGGNPIGYILALLMVLFGLYNLKMSYAYKIEIDVTNKKLINKQFTIELDKVKLIELRKMVAPKGKKLEACLDIITHDKKQIILPLIMNNKLEFTSVIREIVSDKFVIIKD</sequence>
<evidence type="ECO:0008006" key="4">
    <source>
        <dbReference type="Google" id="ProtNLM"/>
    </source>
</evidence>
<keyword evidence="1" id="KW-1133">Transmembrane helix</keyword>
<evidence type="ECO:0000313" key="2">
    <source>
        <dbReference type="EMBL" id="REI43114.1"/>
    </source>
</evidence>
<keyword evidence="1" id="KW-0472">Membrane</keyword>
<gene>
    <name evidence="2" type="ORF">DYH56_00235</name>
</gene>
<comment type="caution">
    <text evidence="2">The sequence shown here is derived from an EMBL/GenBank/DDBJ whole genome shotgun (WGS) entry which is preliminary data.</text>
</comment>
<organism evidence="2 3">
    <name type="scientific">Psychrilyobacter piezotolerans</name>
    <dbReference type="NCBI Taxonomy" id="2293438"/>
    <lineage>
        <taxon>Bacteria</taxon>
        <taxon>Fusobacteriati</taxon>
        <taxon>Fusobacteriota</taxon>
        <taxon>Fusobacteriia</taxon>
        <taxon>Fusobacteriales</taxon>
        <taxon>Fusobacteriaceae</taxon>
        <taxon>Psychrilyobacter</taxon>
    </lineage>
</organism>
<reference evidence="2 3" key="1">
    <citation type="submission" date="2018-08" db="EMBL/GenBank/DDBJ databases">
        <title>Draft genome sequence of Psychrilyobacter sp. strain SD5 isolated from Black Sea water.</title>
        <authorList>
            <person name="Yadav S."/>
            <person name="Villanueva L."/>
            <person name="Damste J.S.S."/>
        </authorList>
    </citation>
    <scope>NUCLEOTIDE SEQUENCE [LARGE SCALE GENOMIC DNA]</scope>
    <source>
        <strain evidence="2 3">SD5</strain>
    </source>
</reference>
<feature type="transmembrane region" description="Helical" evidence="1">
    <location>
        <begin position="59"/>
        <end position="76"/>
    </location>
</feature>
<evidence type="ECO:0000256" key="1">
    <source>
        <dbReference type="SAM" id="Phobius"/>
    </source>
</evidence>
<evidence type="ECO:0000313" key="3">
    <source>
        <dbReference type="Proteomes" id="UP000263486"/>
    </source>
</evidence>
<keyword evidence="1" id="KW-0812">Transmembrane</keyword>
<feature type="transmembrane region" description="Helical" evidence="1">
    <location>
        <begin position="32"/>
        <end position="53"/>
    </location>
</feature>
<dbReference type="Proteomes" id="UP000263486">
    <property type="component" value="Unassembled WGS sequence"/>
</dbReference>